<evidence type="ECO:0000313" key="1">
    <source>
        <dbReference type="EMBL" id="SOD96464.1"/>
    </source>
</evidence>
<protein>
    <recommendedName>
        <fullName evidence="3">GIY-YIG domain-containing protein</fullName>
    </recommendedName>
</protein>
<proteinExistence type="predicted"/>
<dbReference type="OrthoDB" id="8446311at2"/>
<keyword evidence="2" id="KW-1185">Reference proteome</keyword>
<sequence>MSSLSFLNYVLSGDRPANVPFVWRRSRSDFSWPTLGAIDPVREGLKGVPGVVVVWSQARHGRYIYVGQSRDLAAAVTMLRSDPAVDAYGARQLNVTWAPIGVAHRPGVVAYLRRVLDPAVDRCSLDDRWPVGSAVRPLSVPLPA</sequence>
<accession>A0A286GNA1</accession>
<dbReference type="RefSeq" id="WP_097279705.1">
    <property type="nucleotide sequence ID" value="NZ_OCNJ01000005.1"/>
</dbReference>
<reference evidence="2" key="1">
    <citation type="submission" date="2017-09" db="EMBL/GenBank/DDBJ databases">
        <authorList>
            <person name="Varghese N."/>
            <person name="Submissions S."/>
        </authorList>
    </citation>
    <scope>NUCLEOTIDE SEQUENCE [LARGE SCALE GENOMIC DNA]</scope>
    <source>
        <strain evidence="2">USBA 140</strain>
    </source>
</reference>
<dbReference type="EMBL" id="OCNJ01000005">
    <property type="protein sequence ID" value="SOD96464.1"/>
    <property type="molecule type" value="Genomic_DNA"/>
</dbReference>
<evidence type="ECO:0000313" key="2">
    <source>
        <dbReference type="Proteomes" id="UP000219621"/>
    </source>
</evidence>
<name>A0A286GNA1_9PROT</name>
<dbReference type="AlphaFoldDB" id="A0A286GNA1"/>
<gene>
    <name evidence="1" type="ORF">SAMN05421508_105339</name>
</gene>
<dbReference type="Proteomes" id="UP000219621">
    <property type="component" value="Unassembled WGS sequence"/>
</dbReference>
<evidence type="ECO:0008006" key="3">
    <source>
        <dbReference type="Google" id="ProtNLM"/>
    </source>
</evidence>
<organism evidence="1 2">
    <name type="scientific">Caenispirillum bisanense</name>
    <dbReference type="NCBI Taxonomy" id="414052"/>
    <lineage>
        <taxon>Bacteria</taxon>
        <taxon>Pseudomonadati</taxon>
        <taxon>Pseudomonadota</taxon>
        <taxon>Alphaproteobacteria</taxon>
        <taxon>Rhodospirillales</taxon>
        <taxon>Novispirillaceae</taxon>
        <taxon>Caenispirillum</taxon>
    </lineage>
</organism>